<keyword evidence="2" id="KW-1185">Reference proteome</keyword>
<protein>
    <submittedName>
        <fullName evidence="1">Uncharacterized protein</fullName>
    </submittedName>
</protein>
<name>A0A922HLL0_DERFA</name>
<dbReference type="AlphaFoldDB" id="A0A922HLL0"/>
<reference evidence="1" key="2">
    <citation type="journal article" date="2022" name="Res Sq">
        <title>Comparative Genomics Reveals Insights into the Divergent Evolution of Astigmatic Mites and Household Pest Adaptations.</title>
        <authorList>
            <person name="Xiong Q."/>
            <person name="Wan A.T.-Y."/>
            <person name="Liu X.-Y."/>
            <person name="Fung C.S.-H."/>
            <person name="Xiao X."/>
            <person name="Malainual N."/>
            <person name="Hou J."/>
            <person name="Wang L."/>
            <person name="Wang M."/>
            <person name="Yang K."/>
            <person name="Cui Y."/>
            <person name="Leung E."/>
            <person name="Nong W."/>
            <person name="Shin S.-K."/>
            <person name="Au S."/>
            <person name="Jeong K.Y."/>
            <person name="Chew F.T."/>
            <person name="Hui J."/>
            <person name="Leung T.F."/>
            <person name="Tungtrongchitr A."/>
            <person name="Zhong N."/>
            <person name="Liu Z."/>
            <person name="Tsui S."/>
        </authorList>
    </citation>
    <scope>NUCLEOTIDE SEQUENCE</scope>
    <source>
        <strain evidence="1">Derf</strain>
        <tissue evidence="1">Whole organism</tissue>
    </source>
</reference>
<proteinExistence type="predicted"/>
<dbReference type="EMBL" id="ASGP02000008">
    <property type="protein sequence ID" value="KAH9493440.1"/>
    <property type="molecule type" value="Genomic_DNA"/>
</dbReference>
<evidence type="ECO:0000313" key="2">
    <source>
        <dbReference type="Proteomes" id="UP000790347"/>
    </source>
</evidence>
<comment type="caution">
    <text evidence="1">The sequence shown here is derived from an EMBL/GenBank/DDBJ whole genome shotgun (WGS) entry which is preliminary data.</text>
</comment>
<accession>A0A922HLL0</accession>
<reference evidence="1" key="1">
    <citation type="submission" date="2013-05" db="EMBL/GenBank/DDBJ databases">
        <authorList>
            <person name="Yim A.K.Y."/>
            <person name="Chan T.F."/>
            <person name="Ji K.M."/>
            <person name="Liu X.Y."/>
            <person name="Zhou J.W."/>
            <person name="Li R.Q."/>
            <person name="Yang K.Y."/>
            <person name="Li J."/>
            <person name="Li M."/>
            <person name="Law P.T.W."/>
            <person name="Wu Y.L."/>
            <person name="Cai Z.L."/>
            <person name="Qin H."/>
            <person name="Bao Y."/>
            <person name="Leung R.K.K."/>
            <person name="Ng P.K.S."/>
            <person name="Zou J."/>
            <person name="Zhong X.J."/>
            <person name="Ran P.X."/>
            <person name="Zhong N.S."/>
            <person name="Liu Z.G."/>
            <person name="Tsui S.K.W."/>
        </authorList>
    </citation>
    <scope>NUCLEOTIDE SEQUENCE</scope>
    <source>
        <strain evidence="1">Derf</strain>
        <tissue evidence="1">Whole organism</tissue>
    </source>
</reference>
<dbReference type="Proteomes" id="UP000790347">
    <property type="component" value="Unassembled WGS sequence"/>
</dbReference>
<evidence type="ECO:0000313" key="1">
    <source>
        <dbReference type="EMBL" id="KAH9493440.1"/>
    </source>
</evidence>
<sequence>MILYLYNLRYVLHVITIYIPLPNKCVQINHHFQKIHRLVVSAINRDVGDAIVIKSKLSSTFLLAEECKTAFRFNSIKPDTDDIDKSNNGDDND</sequence>
<organism evidence="1 2">
    <name type="scientific">Dermatophagoides farinae</name>
    <name type="common">American house dust mite</name>
    <dbReference type="NCBI Taxonomy" id="6954"/>
    <lineage>
        <taxon>Eukaryota</taxon>
        <taxon>Metazoa</taxon>
        <taxon>Ecdysozoa</taxon>
        <taxon>Arthropoda</taxon>
        <taxon>Chelicerata</taxon>
        <taxon>Arachnida</taxon>
        <taxon>Acari</taxon>
        <taxon>Acariformes</taxon>
        <taxon>Sarcoptiformes</taxon>
        <taxon>Astigmata</taxon>
        <taxon>Psoroptidia</taxon>
        <taxon>Analgoidea</taxon>
        <taxon>Pyroglyphidae</taxon>
        <taxon>Dermatophagoidinae</taxon>
        <taxon>Dermatophagoides</taxon>
    </lineage>
</organism>
<gene>
    <name evidence="1" type="ORF">DERF_014185</name>
</gene>